<dbReference type="EC" id="3.1.1.85" evidence="5"/>
<evidence type="ECO:0000313" key="7">
    <source>
        <dbReference type="EMBL" id="GAA0226231.1"/>
    </source>
</evidence>
<organism evidence="7 8">
    <name type="scientific">Methylophaga marina</name>
    <dbReference type="NCBI Taxonomy" id="45495"/>
    <lineage>
        <taxon>Bacteria</taxon>
        <taxon>Pseudomonadati</taxon>
        <taxon>Pseudomonadota</taxon>
        <taxon>Gammaproteobacteria</taxon>
        <taxon>Thiotrichales</taxon>
        <taxon>Piscirickettsiaceae</taxon>
        <taxon>Methylophaga</taxon>
    </lineage>
</organism>
<evidence type="ECO:0000256" key="1">
    <source>
        <dbReference type="ARBA" id="ARBA00022487"/>
    </source>
</evidence>
<dbReference type="Gene3D" id="3.40.50.1820">
    <property type="entry name" value="alpha/beta hydrolase"/>
    <property type="match status" value="1"/>
</dbReference>
<evidence type="ECO:0000256" key="2">
    <source>
        <dbReference type="ARBA" id="ARBA00022490"/>
    </source>
</evidence>
<accession>A0ABP3DBE4</accession>
<feature type="active site" evidence="5">
    <location>
        <position position="205"/>
    </location>
</feature>
<keyword evidence="1 5" id="KW-0719">Serine esterase</keyword>
<dbReference type="PRINTS" id="PR00111">
    <property type="entry name" value="ABHYDROLASE"/>
</dbReference>
<evidence type="ECO:0000256" key="5">
    <source>
        <dbReference type="HAMAP-Rule" id="MF_01260"/>
    </source>
</evidence>
<feature type="binding site" evidence="5">
    <location>
        <position position="233"/>
    </location>
    <ligand>
        <name>substrate</name>
    </ligand>
</feature>
<comment type="catalytic activity">
    <reaction evidence="5">
        <text>6-carboxyhexanoyl-[ACP] methyl ester + H2O = 6-carboxyhexanoyl-[ACP] + methanol + H(+)</text>
        <dbReference type="Rhea" id="RHEA:42700"/>
        <dbReference type="Rhea" id="RHEA-COMP:9955"/>
        <dbReference type="Rhea" id="RHEA-COMP:10186"/>
        <dbReference type="ChEBI" id="CHEBI:15377"/>
        <dbReference type="ChEBI" id="CHEBI:15378"/>
        <dbReference type="ChEBI" id="CHEBI:17790"/>
        <dbReference type="ChEBI" id="CHEBI:78846"/>
        <dbReference type="ChEBI" id="CHEBI:82735"/>
        <dbReference type="EC" id="3.1.1.85"/>
    </reaction>
</comment>
<name>A0ABP3DBE4_9GAMM</name>
<evidence type="ECO:0000256" key="4">
    <source>
        <dbReference type="ARBA" id="ARBA00022801"/>
    </source>
</evidence>
<dbReference type="EMBL" id="BAAADG010000005">
    <property type="protein sequence ID" value="GAA0226231.1"/>
    <property type="molecule type" value="Genomic_DNA"/>
</dbReference>
<feature type="binding site" evidence="5">
    <location>
        <begin position="141"/>
        <end position="145"/>
    </location>
    <ligand>
        <name>substrate</name>
    </ligand>
</feature>
<comment type="similarity">
    <text evidence="5">Belongs to the AB hydrolase superfamily. Carboxylesterase BioH family.</text>
</comment>
<dbReference type="InterPro" id="IPR000073">
    <property type="entry name" value="AB_hydrolase_1"/>
</dbReference>
<comment type="function">
    <text evidence="5">The physiological role of BioH is to remove the methyl group introduced by BioC when the pimeloyl moiety is complete. It allows to synthesize pimeloyl-ACP via the fatty acid synthetic pathway through the hydrolysis of the ester bonds of pimeloyl-ACP esters.</text>
</comment>
<comment type="caution">
    <text evidence="7">The sequence shown here is derived from an EMBL/GenBank/DDBJ whole genome shotgun (WGS) entry which is preliminary data.</text>
</comment>
<feature type="domain" description="AB hydrolase-1" evidence="6">
    <location>
        <begin position="12"/>
        <end position="238"/>
    </location>
</feature>
<dbReference type="Pfam" id="PF00561">
    <property type="entry name" value="Abhydrolase_1"/>
    <property type="match status" value="1"/>
</dbReference>
<dbReference type="InterPro" id="IPR050266">
    <property type="entry name" value="AB_hydrolase_sf"/>
</dbReference>
<proteinExistence type="inferred from homology"/>
<evidence type="ECO:0000313" key="8">
    <source>
        <dbReference type="Proteomes" id="UP001501476"/>
    </source>
</evidence>
<gene>
    <name evidence="5 7" type="primary">bioH</name>
    <name evidence="7" type="ORF">GCM10008964_17270</name>
</gene>
<protein>
    <recommendedName>
        <fullName evidence="5">Pimeloyl-[acyl-carrier protein] methyl ester esterase</fullName>
        <ecNumber evidence="5">3.1.1.85</ecNumber>
    </recommendedName>
    <alternativeName>
        <fullName evidence="5">Biotin synthesis protein BioH</fullName>
    </alternativeName>
    <alternativeName>
        <fullName evidence="5">Carboxylesterase BioH</fullName>
    </alternativeName>
</protein>
<keyword evidence="8" id="KW-1185">Reference proteome</keyword>
<feature type="binding site" evidence="5">
    <location>
        <begin position="79"/>
        <end position="80"/>
    </location>
    <ligand>
        <name>substrate</name>
    </ligand>
</feature>
<feature type="binding site" evidence="5">
    <location>
        <position position="18"/>
    </location>
    <ligand>
        <name>substrate</name>
    </ligand>
</feature>
<dbReference type="RefSeq" id="WP_286303871.1">
    <property type="nucleotide sequence ID" value="NZ_AP027741.1"/>
</dbReference>
<feature type="active site" description="Nucleophile" evidence="5">
    <location>
        <position position="79"/>
    </location>
</feature>
<dbReference type="PANTHER" id="PTHR43798:SF31">
    <property type="entry name" value="AB HYDROLASE SUPERFAMILY PROTEIN YCLE"/>
    <property type="match status" value="1"/>
</dbReference>
<comment type="subunit">
    <text evidence="5">Monomer.</text>
</comment>
<keyword evidence="4 5" id="KW-0378">Hydrolase</keyword>
<comment type="subcellular location">
    <subcellularLocation>
        <location evidence="5">Cytoplasm</location>
    </subcellularLocation>
</comment>
<evidence type="ECO:0000259" key="6">
    <source>
        <dbReference type="Pfam" id="PF00561"/>
    </source>
</evidence>
<dbReference type="NCBIfam" id="TIGR01738">
    <property type="entry name" value="bioH"/>
    <property type="match status" value="1"/>
</dbReference>
<evidence type="ECO:0000256" key="3">
    <source>
        <dbReference type="ARBA" id="ARBA00022756"/>
    </source>
</evidence>
<dbReference type="HAMAP" id="MF_01260">
    <property type="entry name" value="Carboxylester"/>
    <property type="match status" value="1"/>
</dbReference>
<keyword evidence="2 5" id="KW-0963">Cytoplasm</keyword>
<comment type="pathway">
    <text evidence="5">Cofactor biosynthesis; biotin biosynthesis.</text>
</comment>
<dbReference type="Proteomes" id="UP001501476">
    <property type="component" value="Unassembled WGS sequence"/>
</dbReference>
<dbReference type="InterPro" id="IPR010076">
    <property type="entry name" value="BioH"/>
</dbReference>
<dbReference type="PANTHER" id="PTHR43798">
    <property type="entry name" value="MONOACYLGLYCEROL LIPASE"/>
    <property type="match status" value="1"/>
</dbReference>
<feature type="active site" evidence="5">
    <location>
        <position position="233"/>
    </location>
</feature>
<keyword evidence="3 5" id="KW-0093">Biotin biosynthesis</keyword>
<dbReference type="InterPro" id="IPR029058">
    <property type="entry name" value="AB_hydrolase_fold"/>
</dbReference>
<reference evidence="8" key="1">
    <citation type="journal article" date="2019" name="Int. J. Syst. Evol. Microbiol.">
        <title>The Global Catalogue of Microorganisms (GCM) 10K type strain sequencing project: providing services to taxonomists for standard genome sequencing and annotation.</title>
        <authorList>
            <consortium name="The Broad Institute Genomics Platform"/>
            <consortium name="The Broad Institute Genome Sequencing Center for Infectious Disease"/>
            <person name="Wu L."/>
            <person name="Ma J."/>
        </authorList>
    </citation>
    <scope>NUCLEOTIDE SEQUENCE [LARGE SCALE GENOMIC DNA]</scope>
    <source>
        <strain evidence="8">JCM 6886</strain>
    </source>
</reference>
<sequence>MHIKSIGQGPDLVLVHGWSMHSGVWSPLLELLSEHFRCHLVDLPGHGQSEWHEGDFELKRLLDNLSLALPQEAIWLGWSLGGMVALAMTHNYPEKVKKLILLASNPCFVQTDDWPCAMAAEVFNNFSASLAEDQQLTLQRFIMLQAKGANQPRQVIKQLSEQLAQQHEPEPEALKAGLKCLAEWDLRDTLASVNCPTQMILAENDHLIPVSLAEYVQKLQPKLRIDVMPGLGHAPFISQPQQCQLVIEQFIHE</sequence>
<dbReference type="SUPFAM" id="SSF53474">
    <property type="entry name" value="alpha/beta-Hydrolases"/>
    <property type="match status" value="1"/>
</dbReference>